<dbReference type="HOGENOM" id="CLU_2227547_0_0_1"/>
<keyword evidence="2" id="KW-1185">Reference proteome</keyword>
<name>A0A0E0KCE2_ORYPU</name>
<organism evidence="1">
    <name type="scientific">Oryza punctata</name>
    <name type="common">Red rice</name>
    <dbReference type="NCBI Taxonomy" id="4537"/>
    <lineage>
        <taxon>Eukaryota</taxon>
        <taxon>Viridiplantae</taxon>
        <taxon>Streptophyta</taxon>
        <taxon>Embryophyta</taxon>
        <taxon>Tracheophyta</taxon>
        <taxon>Spermatophyta</taxon>
        <taxon>Magnoliopsida</taxon>
        <taxon>Liliopsida</taxon>
        <taxon>Poales</taxon>
        <taxon>Poaceae</taxon>
        <taxon>BOP clade</taxon>
        <taxon>Oryzoideae</taxon>
        <taxon>Oryzeae</taxon>
        <taxon>Oryzinae</taxon>
        <taxon>Oryza</taxon>
    </lineage>
</organism>
<protein>
    <submittedName>
        <fullName evidence="1">Uncharacterized protein</fullName>
    </submittedName>
</protein>
<dbReference type="AlphaFoldDB" id="A0A0E0KCE2"/>
<dbReference type="EnsemblPlants" id="OPUNC03G13010.1">
    <property type="protein sequence ID" value="OPUNC03G13010.1"/>
    <property type="gene ID" value="OPUNC03G13010"/>
</dbReference>
<proteinExistence type="predicted"/>
<evidence type="ECO:0000313" key="2">
    <source>
        <dbReference type="Proteomes" id="UP000026962"/>
    </source>
</evidence>
<evidence type="ECO:0000313" key="1">
    <source>
        <dbReference type="EnsemblPlants" id="OPUNC03G13010.1"/>
    </source>
</evidence>
<dbReference type="Proteomes" id="UP000026962">
    <property type="component" value="Chromosome 3"/>
</dbReference>
<dbReference type="Gramene" id="OPUNC03G13010.1">
    <property type="protein sequence ID" value="OPUNC03G13010.1"/>
    <property type="gene ID" value="OPUNC03G13010"/>
</dbReference>
<reference evidence="1" key="1">
    <citation type="submission" date="2015-04" db="UniProtKB">
        <authorList>
            <consortium name="EnsemblPlants"/>
        </authorList>
    </citation>
    <scope>IDENTIFICATION</scope>
</reference>
<reference evidence="1" key="2">
    <citation type="submission" date="2018-05" db="EMBL/GenBank/DDBJ databases">
        <title>OpunRS2 (Oryza punctata Reference Sequence Version 2).</title>
        <authorList>
            <person name="Zhang J."/>
            <person name="Kudrna D."/>
            <person name="Lee S."/>
            <person name="Talag J."/>
            <person name="Welchert J."/>
            <person name="Wing R.A."/>
        </authorList>
    </citation>
    <scope>NUCLEOTIDE SEQUENCE [LARGE SCALE GENOMIC DNA]</scope>
</reference>
<accession>A0A0E0KCE2</accession>
<sequence length="106" mass="12005">MGSHTDLDQDNIMVTDYGELPEADRQVFETQLEDLRWKMASCYRKTRQGVIKQEEFTLPVDIKSNIHHCGTIHQSDRCVTAGQTGCIGRSDRYSIAGPTEGMVSIW</sequence>